<evidence type="ECO:0000313" key="2">
    <source>
        <dbReference type="EMBL" id="GLZ81814.1"/>
    </source>
</evidence>
<keyword evidence="1" id="KW-0732">Signal</keyword>
<reference evidence="2" key="1">
    <citation type="submission" date="2023-03" db="EMBL/GenBank/DDBJ databases">
        <title>Actinorhabdospora filicis NBRC 111898.</title>
        <authorList>
            <person name="Ichikawa N."/>
            <person name="Sato H."/>
            <person name="Tonouchi N."/>
        </authorList>
    </citation>
    <scope>NUCLEOTIDE SEQUENCE</scope>
    <source>
        <strain evidence="2">NBRC 111898</strain>
    </source>
</reference>
<gene>
    <name evidence="2" type="ORF">Afil01_66210</name>
</gene>
<name>A0A9W6WCN5_9ACTN</name>
<organism evidence="2 3">
    <name type="scientific">Actinorhabdospora filicis</name>
    <dbReference type="NCBI Taxonomy" id="1785913"/>
    <lineage>
        <taxon>Bacteria</taxon>
        <taxon>Bacillati</taxon>
        <taxon>Actinomycetota</taxon>
        <taxon>Actinomycetes</taxon>
        <taxon>Micromonosporales</taxon>
        <taxon>Micromonosporaceae</taxon>
        <taxon>Actinorhabdospora</taxon>
    </lineage>
</organism>
<evidence type="ECO:0000313" key="3">
    <source>
        <dbReference type="Proteomes" id="UP001165079"/>
    </source>
</evidence>
<comment type="caution">
    <text evidence="2">The sequence shown here is derived from an EMBL/GenBank/DDBJ whole genome shotgun (WGS) entry which is preliminary data.</text>
</comment>
<feature type="chain" id="PRO_5040836051" description="Lipoprotein" evidence="1">
    <location>
        <begin position="21"/>
        <end position="73"/>
    </location>
</feature>
<accession>A0A9W6WCN5</accession>
<proteinExistence type="predicted"/>
<dbReference type="Proteomes" id="UP001165079">
    <property type="component" value="Unassembled WGS sequence"/>
</dbReference>
<evidence type="ECO:0000256" key="1">
    <source>
        <dbReference type="SAM" id="SignalP"/>
    </source>
</evidence>
<dbReference type="AlphaFoldDB" id="A0A9W6WCN5"/>
<sequence>MLMACACAALIASSCQPVIFAVAGCAHPVSSTVAAAIVTAVLDRAVMTASVSVARTAPTIPRPGLGREGDEGP</sequence>
<protein>
    <recommendedName>
        <fullName evidence="4">Lipoprotein</fullName>
    </recommendedName>
</protein>
<keyword evidence="3" id="KW-1185">Reference proteome</keyword>
<evidence type="ECO:0008006" key="4">
    <source>
        <dbReference type="Google" id="ProtNLM"/>
    </source>
</evidence>
<dbReference type="EMBL" id="BSTX01000007">
    <property type="protein sequence ID" value="GLZ81814.1"/>
    <property type="molecule type" value="Genomic_DNA"/>
</dbReference>
<feature type="signal peptide" evidence="1">
    <location>
        <begin position="1"/>
        <end position="20"/>
    </location>
</feature>